<organism evidence="2 3">
    <name type="scientific">Paraburkholderia caribensis MBA4</name>
    <dbReference type="NCBI Taxonomy" id="1323664"/>
    <lineage>
        <taxon>Bacteria</taxon>
        <taxon>Pseudomonadati</taxon>
        <taxon>Pseudomonadota</taxon>
        <taxon>Betaproteobacteria</taxon>
        <taxon>Burkholderiales</taxon>
        <taxon>Burkholderiaceae</taxon>
        <taxon>Paraburkholderia</taxon>
    </lineage>
</organism>
<dbReference type="GO" id="GO:0006310">
    <property type="term" value="P:DNA recombination"/>
    <property type="evidence" value="ECO:0007669"/>
    <property type="project" value="UniProtKB-KW"/>
</dbReference>
<dbReference type="SUPFAM" id="SSF56349">
    <property type="entry name" value="DNA breaking-rejoining enzymes"/>
    <property type="match status" value="1"/>
</dbReference>
<reference evidence="2 3" key="1">
    <citation type="journal article" date="2014" name="Genome Announc.">
        <title>Draft Genome Sequence of the Haloacid-Degrading Burkholderia caribensis Strain MBA4.</title>
        <authorList>
            <person name="Pan Y."/>
            <person name="Kong K.F."/>
            <person name="Tsang J.S."/>
        </authorList>
    </citation>
    <scope>NUCLEOTIDE SEQUENCE [LARGE SCALE GENOMIC DNA]</scope>
    <source>
        <strain evidence="2 3">MBA4</strain>
        <plasmid evidence="3">Plasmid</plasmid>
    </source>
</reference>
<dbReference type="GO" id="GO:0015074">
    <property type="term" value="P:DNA integration"/>
    <property type="evidence" value="ECO:0007669"/>
    <property type="project" value="InterPro"/>
</dbReference>
<gene>
    <name evidence="2" type="ORF">K788_0001889</name>
</gene>
<protein>
    <submittedName>
        <fullName evidence="2">Uncharacterized protein</fullName>
    </submittedName>
</protein>
<dbReference type="AlphaFoldDB" id="A0A0P0RQM5"/>
<evidence type="ECO:0000256" key="1">
    <source>
        <dbReference type="ARBA" id="ARBA00023172"/>
    </source>
</evidence>
<geneLocation type="plasmid" evidence="3"/>
<dbReference type="GeneID" id="69974674"/>
<dbReference type="RefSeq" id="WP_035992554.1">
    <property type="nucleotide sequence ID" value="NZ_CP012748.1"/>
</dbReference>
<accession>A0A0P0RQM5</accession>
<evidence type="ECO:0000313" key="2">
    <source>
        <dbReference type="EMBL" id="ALL71296.1"/>
    </source>
</evidence>
<dbReference type="InterPro" id="IPR011010">
    <property type="entry name" value="DNA_brk_join_enz"/>
</dbReference>
<dbReference type="Gene3D" id="1.10.443.10">
    <property type="entry name" value="Intergrase catalytic core"/>
    <property type="match status" value="1"/>
</dbReference>
<proteinExistence type="predicted"/>
<dbReference type="KEGG" id="bcai:K788_0001889"/>
<keyword evidence="2" id="KW-0614">Plasmid</keyword>
<keyword evidence="1" id="KW-0233">DNA recombination</keyword>
<evidence type="ECO:0000313" key="3">
    <source>
        <dbReference type="Proteomes" id="UP000019146"/>
    </source>
</evidence>
<dbReference type="GO" id="GO:0003677">
    <property type="term" value="F:DNA binding"/>
    <property type="evidence" value="ECO:0007669"/>
    <property type="project" value="InterPro"/>
</dbReference>
<dbReference type="InterPro" id="IPR013762">
    <property type="entry name" value="Integrase-like_cat_sf"/>
</dbReference>
<dbReference type="Proteomes" id="UP000019146">
    <property type="component" value="Plasmid unnamed"/>
</dbReference>
<sequence>MVYLVTDAGGLYVPGTLFLNEQYANHHTKQVVAKALRVWVRLADAFDIDLAARALEGRWLTETEKKTLRHLVIRPIVEIESMPDRALKTIASATKDKVLNKAKGAVEPNTALKQLVGIANFLVWFHEKVLEPRMPMRSAVVEVLRQQVNACAAELKKAVGGTKSSHPHQIRSVPKERFLQIYSAVYRHSPDLLTTPKGKADSNLLRDRAMILLAGEGVRPGAIGNIARADFKWAGDREPGYLTIKDNTSKRSRKVSASTPVQKGAASNQNYNSEVTIPIWPTTAEAIQEYIDSERAAVTTRGLRNRSEGFLFLAEHGGPIGNRGTIAHVFRRAGKGLAAMGLLSKHPRDPYLIGEAYEFDAYLLRHSAASLFYAEKTKEKKEEVVMDLMKQRFGWSMDSTMPALYARRAMSDAASVTVEEYMESLFAEARSARKTKGQEG</sequence>
<dbReference type="EMBL" id="CP012748">
    <property type="protein sequence ID" value="ALL71296.1"/>
    <property type="molecule type" value="Genomic_DNA"/>
</dbReference>
<name>A0A0P0RQM5_9BURK</name>